<sequence>MRLFLDCEWADVLEAELVSIALVGEDGSSFFYAECEQLPAPAPLFVQQTVYPLLERGVAAMSALALTRALRNFVGAASNPIVVADYPLDFELFRSALDGTGLLASERMDLGPAPDFEMQLATGYSLQAAIEARFSTDPMVAAHRHHALVDARVLRDAWLSLRTNS</sequence>
<dbReference type="AlphaFoldDB" id="A0A2S7ADQ8"/>
<dbReference type="Gene3D" id="3.30.420.10">
    <property type="entry name" value="Ribonuclease H-like superfamily/Ribonuclease H"/>
    <property type="match status" value="1"/>
</dbReference>
<evidence type="ECO:0000313" key="2">
    <source>
        <dbReference type="Proteomes" id="UP000239204"/>
    </source>
</evidence>
<reference evidence="1 2" key="1">
    <citation type="submission" date="2016-08" db="EMBL/GenBank/DDBJ databases">
        <title>Evolution of the type three secretion system and type three effector repertoires in Xanthomonas.</title>
        <authorList>
            <person name="Merda D."/>
            <person name="Briand M."/>
            <person name="Bosis E."/>
            <person name="Rousseau C."/>
            <person name="Portier P."/>
            <person name="Jacques M.-A."/>
            <person name="Fischer-Le Saux M."/>
        </authorList>
    </citation>
    <scope>NUCLEOTIDE SEQUENCE [LARGE SCALE GENOMIC DNA]</scope>
    <source>
        <strain evidence="1 2">CFBP 7645</strain>
    </source>
</reference>
<dbReference type="EMBL" id="MIGY01000002">
    <property type="protein sequence ID" value="PPU07880.1"/>
    <property type="molecule type" value="Genomic_DNA"/>
</dbReference>
<comment type="caution">
    <text evidence="1">The sequence shown here is derived from an EMBL/GenBank/DDBJ whole genome shotgun (WGS) entry which is preliminary data.</text>
</comment>
<name>A0A2S7ADQ8_9XANT</name>
<dbReference type="RefSeq" id="WP_104537344.1">
    <property type="nucleotide sequence ID" value="NZ_MIGY01000002.1"/>
</dbReference>
<accession>A0A2S7ADQ8</accession>
<protein>
    <submittedName>
        <fullName evidence="1">Uncharacterized protein</fullName>
    </submittedName>
</protein>
<gene>
    <name evidence="1" type="ORF">XarjCFBP7645_09840</name>
</gene>
<dbReference type="InterPro" id="IPR036397">
    <property type="entry name" value="RNaseH_sf"/>
</dbReference>
<evidence type="ECO:0000313" key="1">
    <source>
        <dbReference type="EMBL" id="PPU07880.1"/>
    </source>
</evidence>
<organism evidence="1 2">
    <name type="scientific">Xanthomonas arboricola</name>
    <dbReference type="NCBI Taxonomy" id="56448"/>
    <lineage>
        <taxon>Bacteria</taxon>
        <taxon>Pseudomonadati</taxon>
        <taxon>Pseudomonadota</taxon>
        <taxon>Gammaproteobacteria</taxon>
        <taxon>Lysobacterales</taxon>
        <taxon>Lysobacteraceae</taxon>
        <taxon>Xanthomonas</taxon>
    </lineage>
</organism>
<proteinExistence type="predicted"/>
<dbReference type="GO" id="GO:0003676">
    <property type="term" value="F:nucleic acid binding"/>
    <property type="evidence" value="ECO:0007669"/>
    <property type="project" value="InterPro"/>
</dbReference>
<dbReference type="Proteomes" id="UP000239204">
    <property type="component" value="Unassembled WGS sequence"/>
</dbReference>